<comment type="similarity">
    <text evidence="2">Belongs to the GMC oxidoreductase family.</text>
</comment>
<feature type="signal peptide" evidence="9">
    <location>
        <begin position="1"/>
        <end position="21"/>
    </location>
</feature>
<dbReference type="InterPro" id="IPR012132">
    <property type="entry name" value="GMC_OxRdtase"/>
</dbReference>
<dbReference type="Gene3D" id="3.50.50.60">
    <property type="entry name" value="FAD/NAD(P)-binding domain"/>
    <property type="match status" value="2"/>
</dbReference>
<keyword evidence="4 8" id="KW-0274">FAD</keyword>
<dbReference type="SUPFAM" id="SSF51905">
    <property type="entry name" value="FAD/NAD(P)-binding domain"/>
    <property type="match status" value="1"/>
</dbReference>
<dbReference type="EMBL" id="ML770037">
    <property type="protein sequence ID" value="KAE9385062.1"/>
    <property type="molecule type" value="Genomic_DNA"/>
</dbReference>
<dbReference type="InterPro" id="IPR036188">
    <property type="entry name" value="FAD/NAD-bd_sf"/>
</dbReference>
<sequence length="553" mass="59800">MFPLVALSILVHASSLNTALTSQKNLGPTLLRDLAPTITGEDQVFNFVIVGGGTASVTIAAQLAEDSSVMVALIEAGSFYELDNAPLSSTPFSDLISSGLSILHYVQGKTLGGSSARNAMIYQRPTIESLQLWADNVNDQSYNWDNILPYFQKSVHFTPPNTDFRAAKPTADFNPNRPLIPMVHSEQETFLTASLNCTNLKVFDLTMAKKILFDSQNNASGVQVNVTGFHVFNINATKEVIVSAGAFQSPQLLMVSGIGPSAMLETFGIPVIVDNANVGQNMWDHVIAGITFPIVTNSATRFVNDATYQAESISQWETNGTGPLSNNNLDFLAWENIPNSLHQNFSSDVLKDLDYFPSDWPEIEYLSASGYLGNFSLPTTDQPSPGNCGSIAIGLVALLSRGNVTIVSADTNDLPLINPNWLDHPANQAIILAGCKHTREIFGTTAVLRGLAGPEYYPGTQYQTNEELTNIIRDSSVMLWHASATCKMGALNDPLAVVDTHAQVIGVQKLQVVDASSFPILPPGHPQSMVFLLSDALAEKIADNIKLTWGLER</sequence>
<accession>A0A6A4GHF5</accession>
<evidence type="ECO:0000256" key="8">
    <source>
        <dbReference type="PIRSR" id="PIRSR000137-2"/>
    </source>
</evidence>
<evidence type="ECO:0000256" key="5">
    <source>
        <dbReference type="ARBA" id="ARBA00023002"/>
    </source>
</evidence>
<protein>
    <submittedName>
        <fullName evidence="11">Alcohol oxidase</fullName>
    </submittedName>
</protein>
<dbReference type="InterPro" id="IPR027424">
    <property type="entry name" value="Glucose_Oxidase_domain_2"/>
</dbReference>
<feature type="domain" description="Glucose-methanol-choline oxidoreductase N-terminal" evidence="10">
    <location>
        <begin position="245"/>
        <end position="259"/>
    </location>
</feature>
<reference evidence="11" key="1">
    <citation type="journal article" date="2019" name="Environ. Microbiol.">
        <title>Fungal ecological strategies reflected in gene transcription - a case study of two litter decomposers.</title>
        <authorList>
            <person name="Barbi F."/>
            <person name="Kohler A."/>
            <person name="Barry K."/>
            <person name="Baskaran P."/>
            <person name="Daum C."/>
            <person name="Fauchery L."/>
            <person name="Ihrmark K."/>
            <person name="Kuo A."/>
            <person name="LaButti K."/>
            <person name="Lipzen A."/>
            <person name="Morin E."/>
            <person name="Grigoriev I.V."/>
            <person name="Henrissat B."/>
            <person name="Lindahl B."/>
            <person name="Martin F."/>
        </authorList>
    </citation>
    <scope>NUCLEOTIDE SEQUENCE</scope>
    <source>
        <strain evidence="11">JB14</strain>
    </source>
</reference>
<feature type="binding site" evidence="8">
    <location>
        <begin position="526"/>
        <end position="527"/>
    </location>
    <ligand>
        <name>FAD</name>
        <dbReference type="ChEBI" id="CHEBI:57692"/>
    </ligand>
</feature>
<keyword evidence="12" id="KW-1185">Reference proteome</keyword>
<evidence type="ECO:0000256" key="2">
    <source>
        <dbReference type="ARBA" id="ARBA00010790"/>
    </source>
</evidence>
<evidence type="ECO:0000256" key="7">
    <source>
        <dbReference type="PIRSR" id="PIRSR000137-1"/>
    </source>
</evidence>
<dbReference type="Pfam" id="PF05199">
    <property type="entry name" value="GMC_oxred_C"/>
    <property type="match status" value="1"/>
</dbReference>
<dbReference type="GO" id="GO:0016614">
    <property type="term" value="F:oxidoreductase activity, acting on CH-OH group of donors"/>
    <property type="evidence" value="ECO:0007669"/>
    <property type="project" value="InterPro"/>
</dbReference>
<feature type="chain" id="PRO_5025687907" evidence="9">
    <location>
        <begin position="22"/>
        <end position="553"/>
    </location>
</feature>
<dbReference type="InterPro" id="IPR000172">
    <property type="entry name" value="GMC_OxRdtase_N"/>
</dbReference>
<dbReference type="GO" id="GO:0050660">
    <property type="term" value="F:flavin adenine dinucleotide binding"/>
    <property type="evidence" value="ECO:0007669"/>
    <property type="project" value="InterPro"/>
</dbReference>
<evidence type="ECO:0000313" key="11">
    <source>
        <dbReference type="EMBL" id="KAE9385062.1"/>
    </source>
</evidence>
<dbReference type="Gene3D" id="3.30.560.10">
    <property type="entry name" value="Glucose Oxidase, domain 3"/>
    <property type="match status" value="2"/>
</dbReference>
<evidence type="ECO:0000313" key="12">
    <source>
        <dbReference type="Proteomes" id="UP000799118"/>
    </source>
</evidence>
<evidence type="ECO:0000256" key="9">
    <source>
        <dbReference type="SAM" id="SignalP"/>
    </source>
</evidence>
<dbReference type="OrthoDB" id="269227at2759"/>
<comment type="cofactor">
    <cofactor evidence="1 8">
        <name>FAD</name>
        <dbReference type="ChEBI" id="CHEBI:57692"/>
    </cofactor>
</comment>
<evidence type="ECO:0000256" key="3">
    <source>
        <dbReference type="ARBA" id="ARBA00022630"/>
    </source>
</evidence>
<keyword evidence="5" id="KW-0560">Oxidoreductase</keyword>
<feature type="binding site" evidence="8">
    <location>
        <begin position="480"/>
        <end position="481"/>
    </location>
    <ligand>
        <name>FAD</name>
        <dbReference type="ChEBI" id="CHEBI:57692"/>
    </ligand>
</feature>
<feature type="active site" description="Proton acceptor" evidence="7">
    <location>
        <position position="525"/>
    </location>
</feature>
<dbReference type="SUPFAM" id="SSF54373">
    <property type="entry name" value="FAD-linked reductases, C-terminal domain"/>
    <property type="match status" value="1"/>
</dbReference>
<dbReference type="PANTHER" id="PTHR11552">
    <property type="entry name" value="GLUCOSE-METHANOL-CHOLINE GMC OXIDOREDUCTASE"/>
    <property type="match status" value="1"/>
</dbReference>
<dbReference type="PROSITE" id="PS00624">
    <property type="entry name" value="GMC_OXRED_2"/>
    <property type="match status" value="1"/>
</dbReference>
<evidence type="ECO:0000256" key="1">
    <source>
        <dbReference type="ARBA" id="ARBA00001974"/>
    </source>
</evidence>
<dbReference type="Pfam" id="PF00732">
    <property type="entry name" value="GMC_oxred_N"/>
    <property type="match status" value="2"/>
</dbReference>
<dbReference type="AlphaFoldDB" id="A0A6A4GHF5"/>
<feature type="active site" description="Proton donor" evidence="7">
    <location>
        <position position="481"/>
    </location>
</feature>
<keyword evidence="9" id="KW-0732">Signal</keyword>
<keyword evidence="3" id="KW-0285">Flavoprotein</keyword>
<name>A0A6A4GHF5_9AGAR</name>
<gene>
    <name evidence="11" type="ORF">BT96DRAFT_960807</name>
</gene>
<dbReference type="PANTHER" id="PTHR11552:SF138">
    <property type="entry name" value="DEHYDROGENASE PKFF-RELATED"/>
    <property type="match status" value="1"/>
</dbReference>
<evidence type="ECO:0000259" key="10">
    <source>
        <dbReference type="PROSITE" id="PS00624"/>
    </source>
</evidence>
<dbReference type="InterPro" id="IPR007867">
    <property type="entry name" value="GMC_OxRtase_C"/>
</dbReference>
<organism evidence="11 12">
    <name type="scientific">Gymnopus androsaceus JB14</name>
    <dbReference type="NCBI Taxonomy" id="1447944"/>
    <lineage>
        <taxon>Eukaryota</taxon>
        <taxon>Fungi</taxon>
        <taxon>Dikarya</taxon>
        <taxon>Basidiomycota</taxon>
        <taxon>Agaricomycotina</taxon>
        <taxon>Agaricomycetes</taxon>
        <taxon>Agaricomycetidae</taxon>
        <taxon>Agaricales</taxon>
        <taxon>Marasmiineae</taxon>
        <taxon>Omphalotaceae</taxon>
        <taxon>Gymnopus</taxon>
    </lineage>
</organism>
<dbReference type="Gene3D" id="4.10.450.10">
    <property type="entry name" value="Glucose Oxidase, domain 2"/>
    <property type="match status" value="1"/>
</dbReference>
<keyword evidence="6" id="KW-0325">Glycoprotein</keyword>
<dbReference type="PIRSF" id="PIRSF000137">
    <property type="entry name" value="Alcohol_oxidase"/>
    <property type="match status" value="1"/>
</dbReference>
<evidence type="ECO:0000256" key="4">
    <source>
        <dbReference type="ARBA" id="ARBA00022827"/>
    </source>
</evidence>
<evidence type="ECO:0000256" key="6">
    <source>
        <dbReference type="ARBA" id="ARBA00023180"/>
    </source>
</evidence>
<dbReference type="GO" id="GO:0044550">
    <property type="term" value="P:secondary metabolite biosynthetic process"/>
    <property type="evidence" value="ECO:0007669"/>
    <property type="project" value="TreeGrafter"/>
</dbReference>
<proteinExistence type="inferred from homology"/>
<dbReference type="Proteomes" id="UP000799118">
    <property type="component" value="Unassembled WGS sequence"/>
</dbReference>